<dbReference type="Pfam" id="PF18701">
    <property type="entry name" value="DUF5641"/>
    <property type="match status" value="1"/>
</dbReference>
<proteinExistence type="predicted"/>
<dbReference type="PaxDb" id="67767-A0A0J7KIZ4"/>
<dbReference type="Pfam" id="PF17921">
    <property type="entry name" value="Integrase_H2C2"/>
    <property type="match status" value="1"/>
</dbReference>
<dbReference type="SUPFAM" id="SSF53098">
    <property type="entry name" value="Ribonuclease H-like"/>
    <property type="match status" value="1"/>
</dbReference>
<dbReference type="InterPro" id="IPR040676">
    <property type="entry name" value="DUF5641"/>
</dbReference>
<reference evidence="2 3" key="1">
    <citation type="submission" date="2015-04" db="EMBL/GenBank/DDBJ databases">
        <title>Lasius niger genome sequencing.</title>
        <authorList>
            <person name="Konorov E.A."/>
            <person name="Nikitin M.A."/>
            <person name="Kirill M.V."/>
            <person name="Chang P."/>
        </authorList>
    </citation>
    <scope>NUCLEOTIDE SEQUENCE [LARGE SCALE GENOMIC DNA]</scope>
    <source>
        <tissue evidence="2">Whole</tissue>
    </source>
</reference>
<dbReference type="InterPro" id="IPR001584">
    <property type="entry name" value="Integrase_cat-core"/>
</dbReference>
<dbReference type="GO" id="GO:0015074">
    <property type="term" value="P:DNA integration"/>
    <property type="evidence" value="ECO:0007669"/>
    <property type="project" value="InterPro"/>
</dbReference>
<keyword evidence="3" id="KW-1185">Reference proteome</keyword>
<dbReference type="InterPro" id="IPR041588">
    <property type="entry name" value="Integrase_H2C2"/>
</dbReference>
<sequence>MTLRARWVNFASSLPDLHDVKIPRWTGISKQLELHGFSDASERAYAAVVYVRGTGSSDNWQASLLVAKTKAAPAKPVSVPRLELCGALLAARLLKRTAVGLGVSADSLHAWCDAKVVLAWLRNHPSRWKPFIANRVAAIQDLVPAERWRYVPTRENPADLATRGVTPSELADHRIWWRGPPWIEKAAEYWPTKTLDAQEDQEERQAFAVTEDPSKPENEILARFSSFTRLIRASAYCFRLIRRGPEPRTLHLSVAELERCQLSWLQIAQRQNYPNEIEALTRGQPLPRRSPLRALRSILGPEGLIRVGGRLEHSPLAYEEKHPIVLAKTNHLSLLLVRDAHSRTLHGGPQLTRSVLTRRYWIVHANSLIRAVIHGCVRCARFRATTAQQQMGQLPTDRVRQARPFWSTGVDYAGPITLRASKGRGMKTTKGYICLFVCLATRAVHLEAASDLTTASFLAAFRRFVARRGRCARLTSDNGTNFRGAERELREMFDQAADFYRDCRAQLTADGTEWTFIPPSAPHFGGLWEAGVKSKSTKYHLRRVLGDNSLTYEELSTLLCQVEACLNSRPLYPMSADPTDLTALTPGHLLLGESPINVPEPPVDSDGAGHLRLRWQLITSMRDHFWTRWSKEYYQHLQQLGKWRDRAVNLEIGTLVLLKDELLPPAKWALGRIREVHPGSDGLVRVVTVETASSRLTRPVTKICPLPGLRAP</sequence>
<evidence type="ECO:0000259" key="1">
    <source>
        <dbReference type="PROSITE" id="PS50994"/>
    </source>
</evidence>
<protein>
    <recommendedName>
        <fullName evidence="1">Integrase catalytic domain-containing protein</fullName>
    </recommendedName>
</protein>
<dbReference type="PANTHER" id="PTHR47331">
    <property type="entry name" value="PHD-TYPE DOMAIN-CONTAINING PROTEIN"/>
    <property type="match status" value="1"/>
</dbReference>
<dbReference type="InterPro" id="IPR012337">
    <property type="entry name" value="RNaseH-like_sf"/>
</dbReference>
<dbReference type="InterPro" id="IPR036397">
    <property type="entry name" value="RNaseH_sf"/>
</dbReference>
<dbReference type="EMBL" id="LBMM01006671">
    <property type="protein sequence ID" value="KMQ90403.1"/>
    <property type="molecule type" value="Genomic_DNA"/>
</dbReference>
<dbReference type="GO" id="GO:0003676">
    <property type="term" value="F:nucleic acid binding"/>
    <property type="evidence" value="ECO:0007669"/>
    <property type="project" value="InterPro"/>
</dbReference>
<organism evidence="2 3">
    <name type="scientific">Lasius niger</name>
    <name type="common">Black garden ant</name>
    <dbReference type="NCBI Taxonomy" id="67767"/>
    <lineage>
        <taxon>Eukaryota</taxon>
        <taxon>Metazoa</taxon>
        <taxon>Ecdysozoa</taxon>
        <taxon>Arthropoda</taxon>
        <taxon>Hexapoda</taxon>
        <taxon>Insecta</taxon>
        <taxon>Pterygota</taxon>
        <taxon>Neoptera</taxon>
        <taxon>Endopterygota</taxon>
        <taxon>Hymenoptera</taxon>
        <taxon>Apocrita</taxon>
        <taxon>Aculeata</taxon>
        <taxon>Formicoidea</taxon>
        <taxon>Formicidae</taxon>
        <taxon>Formicinae</taxon>
        <taxon>Lasius</taxon>
        <taxon>Lasius</taxon>
    </lineage>
</organism>
<comment type="caution">
    <text evidence="2">The sequence shown here is derived from an EMBL/GenBank/DDBJ whole genome shotgun (WGS) entry which is preliminary data.</text>
</comment>
<evidence type="ECO:0000313" key="3">
    <source>
        <dbReference type="Proteomes" id="UP000036403"/>
    </source>
</evidence>
<dbReference type="Proteomes" id="UP000036403">
    <property type="component" value="Unassembled WGS sequence"/>
</dbReference>
<dbReference type="InterPro" id="IPR008042">
    <property type="entry name" value="Retrotrans_Pao"/>
</dbReference>
<name>A0A0J7KIZ4_LASNI</name>
<dbReference type="Pfam" id="PF05380">
    <property type="entry name" value="Peptidase_A17"/>
    <property type="match status" value="1"/>
</dbReference>
<evidence type="ECO:0000313" key="2">
    <source>
        <dbReference type="EMBL" id="KMQ90403.1"/>
    </source>
</evidence>
<accession>A0A0J7KIZ4</accession>
<dbReference type="Gene3D" id="3.30.420.10">
    <property type="entry name" value="Ribonuclease H-like superfamily/Ribonuclease H"/>
    <property type="match status" value="1"/>
</dbReference>
<gene>
    <name evidence="2" type="ORF">RF55_9844</name>
</gene>
<dbReference type="OrthoDB" id="6615390at2759"/>
<dbReference type="AlphaFoldDB" id="A0A0J7KIZ4"/>
<dbReference type="PANTHER" id="PTHR47331:SF1">
    <property type="entry name" value="GAG-LIKE PROTEIN"/>
    <property type="match status" value="1"/>
</dbReference>
<dbReference type="STRING" id="67767.A0A0J7KIZ4"/>
<dbReference type="PROSITE" id="PS50994">
    <property type="entry name" value="INTEGRASE"/>
    <property type="match status" value="1"/>
</dbReference>
<feature type="domain" description="Integrase catalytic" evidence="1">
    <location>
        <begin position="400"/>
        <end position="594"/>
    </location>
</feature>